<dbReference type="EMBL" id="JBGBZN010000001">
    <property type="protein sequence ID" value="MEY9467642.1"/>
    <property type="molecule type" value="Genomic_DNA"/>
</dbReference>
<dbReference type="RefSeq" id="WP_036046424.1">
    <property type="nucleotide sequence ID" value="NZ_JBGBYD010000001.1"/>
</dbReference>
<dbReference type="Proteomes" id="UP001565474">
    <property type="component" value="Unassembled WGS sequence"/>
</dbReference>
<name>A0ABV4G6V3_9BRAD</name>
<organism evidence="1 2">
    <name type="scientific">Bradyrhizobium yuanmingense</name>
    <dbReference type="NCBI Taxonomy" id="108015"/>
    <lineage>
        <taxon>Bacteria</taxon>
        <taxon>Pseudomonadati</taxon>
        <taxon>Pseudomonadota</taxon>
        <taxon>Alphaproteobacteria</taxon>
        <taxon>Hyphomicrobiales</taxon>
        <taxon>Nitrobacteraceae</taxon>
        <taxon>Bradyrhizobium</taxon>
    </lineage>
</organism>
<evidence type="ECO:0000313" key="1">
    <source>
        <dbReference type="EMBL" id="MEY9467642.1"/>
    </source>
</evidence>
<proteinExistence type="predicted"/>
<accession>A0ABV4G6V3</accession>
<keyword evidence="2" id="KW-1185">Reference proteome</keyword>
<comment type="caution">
    <text evidence="1">The sequence shown here is derived from an EMBL/GenBank/DDBJ whole genome shotgun (WGS) entry which is preliminary data.</text>
</comment>
<reference evidence="1 2" key="1">
    <citation type="submission" date="2024-07" db="EMBL/GenBank/DDBJ databases">
        <title>Genomic Encyclopedia of Type Strains, Phase V (KMG-V): Genome sequencing to study the core and pangenomes of soil and plant-associated prokaryotes.</title>
        <authorList>
            <person name="Whitman W."/>
        </authorList>
    </citation>
    <scope>NUCLEOTIDE SEQUENCE [LARGE SCALE GENOMIC DNA]</scope>
    <source>
        <strain evidence="1 2">USDA 222</strain>
    </source>
</reference>
<sequence length="72" mass="8370">MIGRLFDALHLPRRLISVPPWLWRARFGLAKPLFPGSNVAMGIRMMKDMTFDSRPAVHDFGWNPRAFRPSFD</sequence>
<gene>
    <name evidence="1" type="ORF">ABH992_000041</name>
</gene>
<evidence type="ECO:0000313" key="2">
    <source>
        <dbReference type="Proteomes" id="UP001565474"/>
    </source>
</evidence>
<protein>
    <submittedName>
        <fullName evidence="1">Uncharacterized protein</fullName>
    </submittedName>
</protein>